<evidence type="ECO:0000313" key="8">
    <source>
        <dbReference type="Proteomes" id="UP000275456"/>
    </source>
</evidence>
<feature type="domain" description="OmpR/PhoB-type" evidence="5">
    <location>
        <begin position="15"/>
        <end position="89"/>
    </location>
</feature>
<dbReference type="SUPFAM" id="SSF46894">
    <property type="entry name" value="C-terminal effector domain of the bipartite response regulators"/>
    <property type="match status" value="1"/>
</dbReference>
<evidence type="ECO:0000256" key="1">
    <source>
        <dbReference type="ARBA" id="ARBA00005820"/>
    </source>
</evidence>
<dbReference type="Pfam" id="PF03704">
    <property type="entry name" value="BTAD"/>
    <property type="match status" value="1"/>
</dbReference>
<dbReference type="PANTHER" id="PTHR35807:SF1">
    <property type="entry name" value="TRANSCRIPTIONAL REGULATOR REDD"/>
    <property type="match status" value="1"/>
</dbReference>
<keyword evidence="3 7" id="KW-0238">DNA-binding</keyword>
<dbReference type="EMBL" id="RKHJ01000001">
    <property type="protein sequence ID" value="ROR65463.1"/>
    <property type="molecule type" value="Genomic_DNA"/>
</dbReference>
<dbReference type="InterPro" id="IPR011990">
    <property type="entry name" value="TPR-like_helical_dom_sf"/>
</dbReference>
<comment type="caution">
    <text evidence="7">The sequence shown here is derived from an EMBL/GenBank/DDBJ whole genome shotgun (WGS) entry which is preliminary data.</text>
</comment>
<dbReference type="InterPro" id="IPR049052">
    <property type="entry name" value="nSTAND1"/>
</dbReference>
<sequence>MRADNATVAIRVLGSTAVDDGALSPRDRAVLAALAVRPGLAVASAALAEATWAHRLPDTWPKQLQATVSRLRRLLGRHAITTAPDGYALDAAASVDWQEFERGLVSARLRLDAGEPERAVDAYQRALALWRGPPFADLPDWPAARDAAGALEELRRSGEEELQAAHLACGEHRSVLGAAEQLVRDAPLRESRWHLLALANYRSGRQAEALATLRAARRTLADELGIEPGPDLVALETGILRQDPGLLPPRRTPPASADCPYRGLAAFTIEDAAAFHGRRTMVRSATARLERSGFLALIGASGCGKSSVALAGVGAALGAAGWSVETVVPTGEATRALDRIAHDRGGRRLLIVDQFEEVFQLSPSDRDRQCALIASAADAGVRVLLTLRSDFLDRAASLDHVGARIAAAVLVVTTMSRTELHEAIETPALDAGLRLEAGLTELLLRDADGESSALPLLSHALVETWSRREGSVLTVSGYEDSGGIAGAVGRSADSLYRSLDPIDRRLCRDIMLRLVEPGLDGQPVRRRLAADMLADDPARRAVVARLTGARLVSADADALVITHEAVATAWPQLRAWLEEDADDARAMRQLSVAAHRWATDGERPEDLLRGSRLTAALEWQMRADPVLTATEARFLDASAGTERAAAAALVARSMRDRRQNHRLSAALAGVAALLVLALAAGSVAVARSTDAARSATAASAAREDAAIEALLGTSLALRGSERDVSALLAATLWQRWPEDARARSALMGVVTASGGLVSTRYLDVGGMTGTMTPTGQALTVEDAERLVLRDPRTGGVVLSTAVAPEPVAVAASGDGARAAVLGVDASGSFSVTAFSLPELEQVGAPVVLPAMPRAMAIDGDGATIAMALDDGAVSTIDVATGALRSSGALAPAEPPQGSFAAALAFTASGAVVLGTSAPELLVLDPRTLEVSGRIPVPERSANNALVRVADGTIVGSGELSTVAVDPERGEVLWARDLDASKPTACLYLAASAASGLAYCADAFGGVSEHSLTDGSPTGRSFDPQLGEMAGVSLTADGAQLLVIGKATPTLSLFRTDGGGAVSRVVAAGHVAFDGFGLDGSRIVVAERPADAVYDTDMTAFSVWDPALDRAAVAIPDPVWGTGWLGDDLIIAFRPADERFVLLRASTGESVDGGPVPPTSERLWPSPSGARAYLSMEGGSVGAIDGRTGALLPLAIEPTGGRVRWISASADDSLIAVTRELDGTLRTGIFDGDTGALVVDALDGPGVTAFGDDELFAAADNRITRHDLGTLARTGALPGARGEVNGLQVGADGATLLATANDETVTLYDVASGRRLGDPIPADAPLIAQGFLHPDGDAFLVNVAQGVQLWDARPQAHVEAACLLAGRELTDEEWQTYLSWLPDRQPVCADIIGAG</sequence>
<dbReference type="InterPro" id="IPR016032">
    <property type="entry name" value="Sig_transdc_resp-reg_C-effctor"/>
</dbReference>
<keyword evidence="2" id="KW-0805">Transcription regulation</keyword>
<dbReference type="SMART" id="SM01043">
    <property type="entry name" value="BTAD"/>
    <property type="match status" value="1"/>
</dbReference>
<gene>
    <name evidence="7" type="ORF">EDD26_0829</name>
</gene>
<dbReference type="InterPro" id="IPR011048">
    <property type="entry name" value="Haem_d1_sf"/>
</dbReference>
<dbReference type="GO" id="GO:0003677">
    <property type="term" value="F:DNA binding"/>
    <property type="evidence" value="ECO:0007669"/>
    <property type="project" value="UniProtKB-KW"/>
</dbReference>
<dbReference type="GO" id="GO:0000160">
    <property type="term" value="P:phosphorelay signal transduction system"/>
    <property type="evidence" value="ECO:0007669"/>
    <property type="project" value="InterPro"/>
</dbReference>
<keyword evidence="4" id="KW-0804">Transcription</keyword>
<dbReference type="Gene3D" id="1.25.40.10">
    <property type="entry name" value="Tetratricopeptide repeat domain"/>
    <property type="match status" value="1"/>
</dbReference>
<dbReference type="InterPro" id="IPR005158">
    <property type="entry name" value="BTAD"/>
</dbReference>
<dbReference type="SUPFAM" id="SSF48452">
    <property type="entry name" value="TPR-like"/>
    <property type="match status" value="1"/>
</dbReference>
<organism evidence="7 8">
    <name type="scientific">Agrococcus jenensis</name>
    <dbReference type="NCBI Taxonomy" id="46353"/>
    <lineage>
        <taxon>Bacteria</taxon>
        <taxon>Bacillati</taxon>
        <taxon>Actinomycetota</taxon>
        <taxon>Actinomycetes</taxon>
        <taxon>Micrococcales</taxon>
        <taxon>Microbacteriaceae</taxon>
        <taxon>Agrococcus</taxon>
    </lineage>
</organism>
<dbReference type="InterPro" id="IPR011044">
    <property type="entry name" value="Quino_amine_DH_bsu"/>
</dbReference>
<evidence type="ECO:0000256" key="3">
    <source>
        <dbReference type="ARBA" id="ARBA00023125"/>
    </source>
</evidence>
<protein>
    <submittedName>
        <fullName evidence="7">DNA-binding SARP family transcriptional activator</fullName>
    </submittedName>
</protein>
<dbReference type="Pfam" id="PF20703">
    <property type="entry name" value="nSTAND1"/>
    <property type="match status" value="1"/>
</dbReference>
<dbReference type="CDD" id="cd15831">
    <property type="entry name" value="BTAD"/>
    <property type="match status" value="1"/>
</dbReference>
<evidence type="ECO:0000313" key="7">
    <source>
        <dbReference type="EMBL" id="ROR65463.1"/>
    </source>
</evidence>
<dbReference type="SUPFAM" id="SSF52540">
    <property type="entry name" value="P-loop containing nucleoside triphosphate hydrolases"/>
    <property type="match status" value="1"/>
</dbReference>
<keyword evidence="8" id="KW-1185">Reference proteome</keyword>
<dbReference type="PANTHER" id="PTHR35807">
    <property type="entry name" value="TRANSCRIPTIONAL REGULATOR REDD-RELATED"/>
    <property type="match status" value="1"/>
</dbReference>
<dbReference type="Gene3D" id="2.130.10.10">
    <property type="entry name" value="YVTN repeat-like/Quinoprotein amine dehydrogenase"/>
    <property type="match status" value="2"/>
</dbReference>
<dbReference type="Proteomes" id="UP000275456">
    <property type="component" value="Unassembled WGS sequence"/>
</dbReference>
<dbReference type="SMART" id="SM00862">
    <property type="entry name" value="Trans_reg_C"/>
    <property type="match status" value="1"/>
</dbReference>
<dbReference type="GO" id="GO:0006355">
    <property type="term" value="P:regulation of DNA-templated transcription"/>
    <property type="evidence" value="ECO:0007669"/>
    <property type="project" value="InterPro"/>
</dbReference>
<comment type="similarity">
    <text evidence="1">Belongs to the AfsR/DnrI/RedD regulatory family.</text>
</comment>
<proteinExistence type="inferred from homology"/>
<dbReference type="Gene3D" id="1.10.10.10">
    <property type="entry name" value="Winged helix-like DNA-binding domain superfamily/Winged helix DNA-binding domain"/>
    <property type="match status" value="1"/>
</dbReference>
<evidence type="ECO:0000259" key="5">
    <source>
        <dbReference type="SMART" id="SM00862"/>
    </source>
</evidence>
<dbReference type="SUPFAM" id="SSF50969">
    <property type="entry name" value="YVTN repeat-like/Quinoprotein amine dehydrogenase"/>
    <property type="match status" value="1"/>
</dbReference>
<evidence type="ECO:0000256" key="2">
    <source>
        <dbReference type="ARBA" id="ARBA00023015"/>
    </source>
</evidence>
<dbReference type="InterPro" id="IPR015943">
    <property type="entry name" value="WD40/YVTN_repeat-like_dom_sf"/>
</dbReference>
<feature type="domain" description="Bacterial transcriptional activator" evidence="6">
    <location>
        <begin position="95"/>
        <end position="240"/>
    </location>
</feature>
<dbReference type="InterPro" id="IPR036388">
    <property type="entry name" value="WH-like_DNA-bd_sf"/>
</dbReference>
<dbReference type="InterPro" id="IPR001867">
    <property type="entry name" value="OmpR/PhoB-type_DNA-bd"/>
</dbReference>
<evidence type="ECO:0000259" key="6">
    <source>
        <dbReference type="SMART" id="SM01043"/>
    </source>
</evidence>
<dbReference type="SUPFAM" id="SSF51004">
    <property type="entry name" value="C-terminal (heme d1) domain of cytochrome cd1-nitrite reductase"/>
    <property type="match status" value="1"/>
</dbReference>
<accession>A0A3N2AQY6</accession>
<evidence type="ECO:0000256" key="4">
    <source>
        <dbReference type="ARBA" id="ARBA00023163"/>
    </source>
</evidence>
<name>A0A3N2AQY6_9MICO</name>
<reference evidence="7 8" key="1">
    <citation type="submission" date="2018-11" db="EMBL/GenBank/DDBJ databases">
        <title>Sequencing the genomes of 1000 actinobacteria strains.</title>
        <authorList>
            <person name="Klenk H.-P."/>
        </authorList>
    </citation>
    <scope>NUCLEOTIDE SEQUENCE [LARGE SCALE GENOMIC DNA]</scope>
    <source>
        <strain evidence="7 8">DSM 9580</strain>
    </source>
</reference>
<dbReference type="InterPro" id="IPR027417">
    <property type="entry name" value="P-loop_NTPase"/>
</dbReference>
<dbReference type="InterPro" id="IPR051677">
    <property type="entry name" value="AfsR-DnrI-RedD_regulator"/>
</dbReference>